<evidence type="ECO:0000256" key="3">
    <source>
        <dbReference type="ARBA" id="ARBA00023163"/>
    </source>
</evidence>
<sequence>MLTDVRHQQMADLVRRRGALSVQEAARHFGVSQATARRDLDQLAERGQLDRVRGGARAPRHHIRPEADAAAFAVVAEQETVEKRAIGRRAASLVRDGDVVALDIGTTVFAMCEHLRDRDITVVTASLAVVRALAAAPRIDLVVMGGVLRPNYESLVGVLTESCLRQVRVDIAFLGASGVRHDGAVLDSTPSEVPVKRAMIDIATRAWLLADHAKFPGIGFLEVAPVSAFAGLVTDRAPLPTDLALSPDSDLEVVIA</sequence>
<gene>
    <name evidence="4" type="ORF">BCR15_11145</name>
</gene>
<evidence type="ECO:0000256" key="1">
    <source>
        <dbReference type="ARBA" id="ARBA00023015"/>
    </source>
</evidence>
<dbReference type="EMBL" id="MBQD01000001">
    <property type="protein sequence ID" value="OCL37252.1"/>
    <property type="molecule type" value="Genomic_DNA"/>
</dbReference>
<evidence type="ECO:0000256" key="2">
    <source>
        <dbReference type="ARBA" id="ARBA00023125"/>
    </source>
</evidence>
<dbReference type="InterPro" id="IPR018356">
    <property type="entry name" value="Tscrpt_reg_HTH_DeoR_CS"/>
</dbReference>
<name>A0A1C0ASI1_9ACTN</name>
<dbReference type="InterPro" id="IPR050313">
    <property type="entry name" value="Carb_Metab_HTH_regulators"/>
</dbReference>
<evidence type="ECO:0000313" key="4">
    <source>
        <dbReference type="EMBL" id="OCL37252.1"/>
    </source>
</evidence>
<dbReference type="PROSITE" id="PS51000">
    <property type="entry name" value="HTH_DEOR_2"/>
    <property type="match status" value="1"/>
</dbReference>
<dbReference type="InterPro" id="IPR036390">
    <property type="entry name" value="WH_DNA-bd_sf"/>
</dbReference>
<dbReference type="PROSITE" id="PS00894">
    <property type="entry name" value="HTH_DEOR_1"/>
    <property type="match status" value="1"/>
</dbReference>
<keyword evidence="5" id="KW-1185">Reference proteome</keyword>
<organism evidence="4 5">
    <name type="scientific">Tessaracoccus lapidicaptus</name>
    <dbReference type="NCBI Taxonomy" id="1427523"/>
    <lineage>
        <taxon>Bacteria</taxon>
        <taxon>Bacillati</taxon>
        <taxon>Actinomycetota</taxon>
        <taxon>Actinomycetes</taxon>
        <taxon>Propionibacteriales</taxon>
        <taxon>Propionibacteriaceae</taxon>
        <taxon>Tessaracoccus</taxon>
    </lineage>
</organism>
<dbReference type="SMART" id="SM00420">
    <property type="entry name" value="HTH_DEOR"/>
    <property type="match status" value="1"/>
</dbReference>
<dbReference type="Pfam" id="PF08220">
    <property type="entry name" value="HTH_DeoR"/>
    <property type="match status" value="1"/>
</dbReference>
<keyword evidence="3" id="KW-0804">Transcription</keyword>
<dbReference type="PRINTS" id="PR00037">
    <property type="entry name" value="HTHLACR"/>
</dbReference>
<evidence type="ECO:0000313" key="5">
    <source>
        <dbReference type="Proteomes" id="UP000093501"/>
    </source>
</evidence>
<dbReference type="Gene3D" id="3.40.50.1360">
    <property type="match status" value="1"/>
</dbReference>
<dbReference type="RefSeq" id="WP_068749458.1">
    <property type="nucleotide sequence ID" value="NZ_LR214441.1"/>
</dbReference>
<dbReference type="Gene3D" id="1.10.10.10">
    <property type="entry name" value="Winged helix-like DNA-binding domain superfamily/Winged helix DNA-binding domain"/>
    <property type="match status" value="1"/>
</dbReference>
<dbReference type="InterPro" id="IPR037171">
    <property type="entry name" value="NagB/RpiA_transferase-like"/>
</dbReference>
<comment type="caution">
    <text evidence="4">The sequence shown here is derived from an EMBL/GenBank/DDBJ whole genome shotgun (WGS) entry which is preliminary data.</text>
</comment>
<dbReference type="InterPro" id="IPR036388">
    <property type="entry name" value="WH-like_DNA-bd_sf"/>
</dbReference>
<dbReference type="InterPro" id="IPR001034">
    <property type="entry name" value="DeoR_HTH"/>
</dbReference>
<dbReference type="InterPro" id="IPR014036">
    <property type="entry name" value="DeoR-like_C"/>
</dbReference>
<dbReference type="SMART" id="SM01134">
    <property type="entry name" value="DeoRC"/>
    <property type="match status" value="1"/>
</dbReference>
<reference evidence="5" key="1">
    <citation type="submission" date="2016-07" db="EMBL/GenBank/DDBJ databases">
        <authorList>
            <person name="Florea S."/>
            <person name="Webb J.S."/>
            <person name="Jaromczyk J."/>
            <person name="Schardl C.L."/>
        </authorList>
    </citation>
    <scope>NUCLEOTIDE SEQUENCE [LARGE SCALE GENOMIC DNA]</scope>
    <source>
        <strain evidence="5">IPBSL-7</strain>
    </source>
</reference>
<dbReference type="SUPFAM" id="SSF46785">
    <property type="entry name" value="Winged helix' DNA-binding domain"/>
    <property type="match status" value="1"/>
</dbReference>
<keyword evidence="2" id="KW-0238">DNA-binding</keyword>
<dbReference type="PANTHER" id="PTHR30363">
    <property type="entry name" value="HTH-TYPE TRANSCRIPTIONAL REGULATOR SRLR-RELATED"/>
    <property type="match status" value="1"/>
</dbReference>
<protein>
    <submittedName>
        <fullName evidence="4">DeoR family transcriptional regulator</fullName>
    </submittedName>
</protein>
<dbReference type="SUPFAM" id="SSF100950">
    <property type="entry name" value="NagB/RpiA/CoA transferase-like"/>
    <property type="match status" value="1"/>
</dbReference>
<keyword evidence="1" id="KW-0805">Transcription regulation</keyword>
<dbReference type="GO" id="GO:0003700">
    <property type="term" value="F:DNA-binding transcription factor activity"/>
    <property type="evidence" value="ECO:0007669"/>
    <property type="project" value="InterPro"/>
</dbReference>
<dbReference type="PANTHER" id="PTHR30363:SF44">
    <property type="entry name" value="AGA OPERON TRANSCRIPTIONAL REPRESSOR-RELATED"/>
    <property type="match status" value="1"/>
</dbReference>
<proteinExistence type="predicted"/>
<dbReference type="GO" id="GO:0003677">
    <property type="term" value="F:DNA binding"/>
    <property type="evidence" value="ECO:0007669"/>
    <property type="project" value="UniProtKB-KW"/>
</dbReference>
<dbReference type="Pfam" id="PF00455">
    <property type="entry name" value="DeoRC"/>
    <property type="match status" value="1"/>
</dbReference>
<accession>A0A1C0ASI1</accession>
<dbReference type="AlphaFoldDB" id="A0A1C0ASI1"/>
<dbReference type="Proteomes" id="UP000093501">
    <property type="component" value="Unassembled WGS sequence"/>
</dbReference>